<evidence type="ECO:0000313" key="1">
    <source>
        <dbReference type="EMBL" id="SIS64811.1"/>
    </source>
</evidence>
<accession>A0A1N7KTD4</accession>
<dbReference type="Proteomes" id="UP000186684">
    <property type="component" value="Unassembled WGS sequence"/>
</dbReference>
<proteinExistence type="predicted"/>
<reference evidence="2" key="1">
    <citation type="submission" date="2017-01" db="EMBL/GenBank/DDBJ databases">
        <authorList>
            <person name="Varghese N."/>
            <person name="Submissions S."/>
        </authorList>
    </citation>
    <scope>NUCLEOTIDE SEQUENCE [LARGE SCALE GENOMIC DNA]</scope>
    <source>
        <strain evidence="2">DSM 29430</strain>
    </source>
</reference>
<protein>
    <submittedName>
        <fullName evidence="1">Uncharacterized protein</fullName>
    </submittedName>
</protein>
<organism evidence="1 2">
    <name type="scientific">Roseivivax lentus</name>
    <dbReference type="NCBI Taxonomy" id="633194"/>
    <lineage>
        <taxon>Bacteria</taxon>
        <taxon>Pseudomonadati</taxon>
        <taxon>Pseudomonadota</taxon>
        <taxon>Alphaproteobacteria</taxon>
        <taxon>Rhodobacterales</taxon>
        <taxon>Roseobacteraceae</taxon>
        <taxon>Roseivivax</taxon>
    </lineage>
</organism>
<dbReference type="AlphaFoldDB" id="A0A1N7KTD4"/>
<gene>
    <name evidence="1" type="ORF">SAMN05421759_10248</name>
</gene>
<name>A0A1N7KTD4_9RHOB</name>
<evidence type="ECO:0000313" key="2">
    <source>
        <dbReference type="Proteomes" id="UP000186684"/>
    </source>
</evidence>
<sequence length="36" mass="4139">MMQLDPLRYVLSCCFGASRSGPISRLTRRAWRPALE</sequence>
<dbReference type="STRING" id="633194.SAMN05421759_10248"/>
<keyword evidence="2" id="KW-1185">Reference proteome</keyword>
<dbReference type="EMBL" id="FTOQ01000002">
    <property type="protein sequence ID" value="SIS64811.1"/>
    <property type="molecule type" value="Genomic_DNA"/>
</dbReference>